<dbReference type="PANTHER" id="PTHR37716">
    <property type="entry name" value="OS07G0568900 PROTEIN"/>
    <property type="match status" value="1"/>
</dbReference>
<protein>
    <submittedName>
        <fullName evidence="2">Uncharacterized protein</fullName>
    </submittedName>
</protein>
<comment type="caution">
    <text evidence="2">The sequence shown here is derived from an EMBL/GenBank/DDBJ whole genome shotgun (WGS) entry which is preliminary data.</text>
</comment>
<keyword evidence="1" id="KW-1133">Transmembrane helix</keyword>
<sequence>MGKMSCFFNFKPESCRDQMREEPVELSGSFLAYSALALLIFTIFYNVLFLTVIQPSIDVQ</sequence>
<feature type="transmembrane region" description="Helical" evidence="1">
    <location>
        <begin position="30"/>
        <end position="53"/>
    </location>
</feature>
<keyword evidence="1" id="KW-0812">Transmembrane</keyword>
<reference evidence="2 3" key="1">
    <citation type="journal article" date="2018" name="PLoS Genet.">
        <title>Population sequencing reveals clonal diversity and ancestral inbreeding in the grapevine cultivar Chardonnay.</title>
        <authorList>
            <person name="Roach M.J."/>
            <person name="Johnson D.L."/>
            <person name="Bohlmann J."/>
            <person name="van Vuuren H.J."/>
            <person name="Jones S.J."/>
            <person name="Pretorius I.S."/>
            <person name="Schmidt S.A."/>
            <person name="Borneman A.R."/>
        </authorList>
    </citation>
    <scope>NUCLEOTIDE SEQUENCE [LARGE SCALE GENOMIC DNA]</scope>
    <source>
        <strain evidence="3">cv. Chardonnay</strain>
        <tissue evidence="2">Leaf</tissue>
    </source>
</reference>
<evidence type="ECO:0000256" key="1">
    <source>
        <dbReference type="SAM" id="Phobius"/>
    </source>
</evidence>
<evidence type="ECO:0000313" key="3">
    <source>
        <dbReference type="Proteomes" id="UP000288805"/>
    </source>
</evidence>
<proteinExistence type="predicted"/>
<organism evidence="2 3">
    <name type="scientific">Vitis vinifera</name>
    <name type="common">Grape</name>
    <dbReference type="NCBI Taxonomy" id="29760"/>
    <lineage>
        <taxon>Eukaryota</taxon>
        <taxon>Viridiplantae</taxon>
        <taxon>Streptophyta</taxon>
        <taxon>Embryophyta</taxon>
        <taxon>Tracheophyta</taxon>
        <taxon>Spermatophyta</taxon>
        <taxon>Magnoliopsida</taxon>
        <taxon>eudicotyledons</taxon>
        <taxon>Gunneridae</taxon>
        <taxon>Pentapetalae</taxon>
        <taxon>rosids</taxon>
        <taxon>Vitales</taxon>
        <taxon>Vitaceae</taxon>
        <taxon>Viteae</taxon>
        <taxon>Vitis</taxon>
    </lineage>
</organism>
<accession>A0A438HLS0</accession>
<dbReference type="AlphaFoldDB" id="A0A438HLS0"/>
<evidence type="ECO:0000313" key="2">
    <source>
        <dbReference type="EMBL" id="RVW85440.1"/>
    </source>
</evidence>
<dbReference type="EMBL" id="QGNW01000204">
    <property type="protein sequence ID" value="RVW85440.1"/>
    <property type="molecule type" value="Genomic_DNA"/>
</dbReference>
<dbReference type="Proteomes" id="UP000288805">
    <property type="component" value="Unassembled WGS sequence"/>
</dbReference>
<keyword evidence="1" id="KW-0472">Membrane</keyword>
<gene>
    <name evidence="2" type="ORF">CK203_039041</name>
</gene>
<name>A0A438HLS0_VITVI</name>
<dbReference type="PANTHER" id="PTHR37716:SF1">
    <property type="entry name" value="OS07G0568900 PROTEIN"/>
    <property type="match status" value="1"/>
</dbReference>